<dbReference type="InterPro" id="IPR013783">
    <property type="entry name" value="Ig-like_fold"/>
</dbReference>
<dbReference type="Pfam" id="PF07678">
    <property type="entry name" value="TED_complement"/>
    <property type="match status" value="2"/>
</dbReference>
<protein>
    <submittedName>
        <fullName evidence="5">Large extracellular alpha-helical protein</fullName>
    </submittedName>
</protein>
<dbReference type="CDD" id="cd02891">
    <property type="entry name" value="A2M_like"/>
    <property type="match status" value="1"/>
</dbReference>
<evidence type="ECO:0000313" key="5">
    <source>
        <dbReference type="EMBL" id="AGY59828.1"/>
    </source>
</evidence>
<dbReference type="SUPFAM" id="SSF49464">
    <property type="entry name" value="Carboxypeptidase regulatory domain-like"/>
    <property type="match status" value="1"/>
</dbReference>
<dbReference type="KEGG" id="glj:GKIL_3582"/>
<dbReference type="Gene3D" id="2.60.40.1940">
    <property type="match status" value="1"/>
</dbReference>
<dbReference type="Gene3D" id="2.60.40.1120">
    <property type="entry name" value="Carboxypeptidase-like, regulatory domain"/>
    <property type="match status" value="1"/>
</dbReference>
<gene>
    <name evidence="5" type="ORF">GKIL_3582</name>
</gene>
<dbReference type="SUPFAM" id="SSF48239">
    <property type="entry name" value="Terpenoid cyclases/Protein prenyltransferases"/>
    <property type="match status" value="1"/>
</dbReference>
<dbReference type="RefSeq" id="WP_023175137.1">
    <property type="nucleotide sequence ID" value="NC_022600.1"/>
</dbReference>
<feature type="domain" description="Alpha-2-macroglobulin" evidence="4">
    <location>
        <begin position="905"/>
        <end position="995"/>
    </location>
</feature>
<dbReference type="Proteomes" id="UP000017396">
    <property type="component" value="Chromosome"/>
</dbReference>
<feature type="domain" description="Alpha-2-macroglobulin bait region" evidence="3">
    <location>
        <begin position="718"/>
        <end position="857"/>
    </location>
</feature>
<dbReference type="InterPro" id="IPR041246">
    <property type="entry name" value="Bact_MG10"/>
</dbReference>
<dbReference type="PANTHER" id="PTHR40094">
    <property type="entry name" value="ALPHA-2-MACROGLOBULIN HOMOLOG"/>
    <property type="match status" value="1"/>
</dbReference>
<evidence type="ECO:0000259" key="4">
    <source>
        <dbReference type="SMART" id="SM01360"/>
    </source>
</evidence>
<evidence type="ECO:0000256" key="2">
    <source>
        <dbReference type="SAM" id="MobiDB-lite"/>
    </source>
</evidence>
<dbReference type="InterPro" id="IPR008930">
    <property type="entry name" value="Terpenoid_cyclase/PrenylTrfase"/>
</dbReference>
<proteinExistence type="inferred from homology"/>
<feature type="region of interest" description="Disordered" evidence="2">
    <location>
        <begin position="1532"/>
        <end position="1561"/>
    </location>
</feature>
<evidence type="ECO:0000256" key="1">
    <source>
        <dbReference type="ARBA" id="ARBA00010556"/>
    </source>
</evidence>
<dbReference type="Gene3D" id="2.60.40.10">
    <property type="entry name" value="Immunoglobulins"/>
    <property type="match status" value="1"/>
</dbReference>
<organism evidence="5 6">
    <name type="scientific">Gloeobacter kilaueensis (strain ATCC BAA-2537 / CCAP 1431/1 / ULC 316 / JS1)</name>
    <dbReference type="NCBI Taxonomy" id="1183438"/>
    <lineage>
        <taxon>Bacteria</taxon>
        <taxon>Bacillati</taxon>
        <taxon>Cyanobacteriota</taxon>
        <taxon>Cyanophyceae</taxon>
        <taxon>Gloeobacterales</taxon>
        <taxon>Gloeobacteraceae</taxon>
        <taxon>Gloeobacter</taxon>
    </lineage>
</organism>
<sequence>MIQANLPQQPTRPGWREALVALVLLGWLGFALAVLIEGETPHGRLSVKVVATETGAALPNARIYFYQGDRTWTYTTGKDGSFELASMPAGTYRATADSRAHRLEKKTFLLAEGEQKSLTLALPPTPPFLELIHPQPVFLPSEPVKIGLRGFVQSDALRMDVLRLQLDEAASVPTSDLFGLLDSIRLGWWRGQNELTGQLSAFKRVLLPVQSKMVPVAGRDVEGVFLQYIPFDIHTPGTYLVRLRAAAVEQVALVVITETGLVLKSTGSREWLAWTSHLKNGSVQPNLLIEAWGDRRLGGRTYSERLATARTGADGLARLRLGRSLEGVERVWVVAQSAATRQPLAWVGQYVGSAETTGLTGYLYSERPIYRPGNKVFLKGVLRLHGPEGYRRLAAGEAITVLVRDPDNNLLVRRQTRLSTFDTFKSDLTLDAEAKTGTYTVTAQTSAGDIEGSFEVAAYRKPTFQISLTPEQKFFTPSEQVRLQLQARYYFGMPVGESTVRYRVYRLPLYESGEALDEGAEAEGSSGEYGEYVMDGTTRTDGSGHALIAFQAQDLPAKSDPWSLAAANNYRYAVSVTLQAAGNEYAEGEANFLVVQGNYRVDLETEPAFAQPNQPVRVRVNLRDRTTGQPAGASYTWRTGTSDWRGDRLTIDWQGASGQGTTGADGKGGWQFTPSKAGDWVVELQTRDGQGNTIVERQSIWISALAGSGPQAPNAPPLQVLTDKRAYQVGETARVALRSRAQEATVLLTVEGDAIQQVQLVRLKNGAGSALVPVRPGYVPTAYIAAALVSNKSLVQQSVPLRIGTEARQLKIDIQADQQRYEPRGEVQLRVRSRTADGKPIQSELSLAVVDESLYAIRPDNPTALFDTFYARRPNQVDTSYSFPWIALQGDKGSGETVRRNFPDTAFWLPQLVTDRNGVATVRFRLPDNLTEWRVTAMGTTGDLDVGSAVTRFTSAKSFAVRLSVPAVLTEGDEVTVSAVVSNNGEAARTGSVQFLGDSRALQIPAGQSQTVEWNWQAKRSGRIPLSVAAKSADGRQDGEERTVTVLPHVQRTTLTKNVTLASGETVYGFQVPAGFRPDASRLVVRLAPSIFSQLLGTLDYLVAYPYGCTEQTMSRFLPGLLVQQVLAQKNIHVPELEKRTPGVVRSGLTRLYRFQHSEGGWGWWENDSDDLFMSAYVMHGLTAARQAGVAVNEEVFNLGRESLDAQVRTVWKEGFAKKKERFARDTYAFALFALAESGGKLPNRVADLAGFAPQLTPYGQAVLVLALDRWGESAAAGGILEQTLTLAQRDAAGLYWLPLVANQPPKKDDWYGHNWLNEAETTAWVLNAVLHHGETPVLGEGDLQSIVNWLIAHRRGGWGWESTKDSAAALEALVAYAGRYERPLDVPATLHVLLGGKQAAEVRFDSLSTWFPEVPISLPVGQLKVGDNQLRIAVEGVDQGSFLYASVRFEQAVQLAEDALPQAAGPLKLERTYALLRSGTDRDGNPAFEETPLADGASVTTGSLIRVHVRVSGWDARSESDISHLIVEDPLPGGFRTTEGNLPSAEDEDNSDQSSSDYTTEVRDDRTIGYYRQIYGKTLEFDYLLRAEVPGEYHVLPARLWSMYADWQLTGREMRVKVTPEGKAWWWPW</sequence>
<dbReference type="Gene3D" id="1.50.10.20">
    <property type="match status" value="1"/>
</dbReference>
<name>U5QLU2_GLOK1</name>
<dbReference type="InterPro" id="IPR001599">
    <property type="entry name" value="Macroglobln_a2"/>
</dbReference>
<reference evidence="5 6" key="1">
    <citation type="journal article" date="2013" name="PLoS ONE">
        <title>Cultivation and Complete Genome Sequencing of Gloeobacter kilaueensis sp. nov., from a Lava Cave in Kilauea Caldera, Hawai'i.</title>
        <authorList>
            <person name="Saw J.H."/>
            <person name="Schatz M."/>
            <person name="Brown M.V."/>
            <person name="Kunkel D.D."/>
            <person name="Foster J.S."/>
            <person name="Shick H."/>
            <person name="Christensen S."/>
            <person name="Hou S."/>
            <person name="Wan X."/>
            <person name="Donachie S.P."/>
        </authorList>
    </citation>
    <scope>NUCLEOTIDE SEQUENCE [LARGE SCALE GENOMIC DNA]</scope>
    <source>
        <strain evidence="6">JS</strain>
    </source>
</reference>
<dbReference type="Pfam" id="PF07703">
    <property type="entry name" value="A2M_BRD"/>
    <property type="match status" value="1"/>
</dbReference>
<dbReference type="SMART" id="SM01359">
    <property type="entry name" value="A2M_N_2"/>
    <property type="match status" value="1"/>
</dbReference>
<dbReference type="GO" id="GO:0005615">
    <property type="term" value="C:extracellular space"/>
    <property type="evidence" value="ECO:0007669"/>
    <property type="project" value="InterPro"/>
</dbReference>
<dbReference type="PANTHER" id="PTHR40094:SF1">
    <property type="entry name" value="UBIQUITIN DOMAIN-CONTAINING PROTEIN"/>
    <property type="match status" value="1"/>
</dbReference>
<evidence type="ECO:0000259" key="3">
    <source>
        <dbReference type="SMART" id="SM01359"/>
    </source>
</evidence>
<dbReference type="InterPro" id="IPR051802">
    <property type="entry name" value="YfhM-like"/>
</dbReference>
<dbReference type="HOGENOM" id="CLU_002018_1_0_3"/>
<dbReference type="InterPro" id="IPR011626">
    <property type="entry name" value="Alpha-macroglobulin_TED"/>
</dbReference>
<keyword evidence="6" id="KW-1185">Reference proteome</keyword>
<dbReference type="InterPro" id="IPR047565">
    <property type="entry name" value="Alpha-macroglob_thiol-ester_cl"/>
</dbReference>
<dbReference type="eggNOG" id="COG2373">
    <property type="taxonomic scope" value="Bacteria"/>
</dbReference>
<dbReference type="Gene3D" id="2.60.40.1930">
    <property type="match status" value="1"/>
</dbReference>
<dbReference type="EMBL" id="CP003587">
    <property type="protein sequence ID" value="AGY59828.1"/>
    <property type="molecule type" value="Genomic_DNA"/>
</dbReference>
<evidence type="ECO:0000313" key="6">
    <source>
        <dbReference type="Proteomes" id="UP000017396"/>
    </source>
</evidence>
<dbReference type="OrthoDB" id="9767116at2"/>
<dbReference type="Pfam" id="PF00207">
    <property type="entry name" value="A2M"/>
    <property type="match status" value="1"/>
</dbReference>
<dbReference type="GO" id="GO:0004866">
    <property type="term" value="F:endopeptidase inhibitor activity"/>
    <property type="evidence" value="ECO:0007669"/>
    <property type="project" value="InterPro"/>
</dbReference>
<dbReference type="Gene3D" id="2.20.130.20">
    <property type="match status" value="1"/>
</dbReference>
<dbReference type="SMART" id="SM01360">
    <property type="entry name" value="A2M"/>
    <property type="match status" value="1"/>
</dbReference>
<dbReference type="Pfam" id="PF13620">
    <property type="entry name" value="CarboxypepD_reg"/>
    <property type="match status" value="1"/>
</dbReference>
<dbReference type="InterPro" id="IPR008969">
    <property type="entry name" value="CarboxyPept-like_regulatory"/>
</dbReference>
<dbReference type="SMART" id="SM01419">
    <property type="entry name" value="Thiol-ester_cl"/>
    <property type="match status" value="1"/>
</dbReference>
<comment type="similarity">
    <text evidence="1">Belongs to the protease inhibitor I39 (alpha-2-macroglobulin) family. Bacterial alpha-2-macroglobulin subfamily.</text>
</comment>
<dbReference type="Pfam" id="PF17973">
    <property type="entry name" value="bMG10"/>
    <property type="match status" value="1"/>
</dbReference>
<dbReference type="InterPro" id="IPR002890">
    <property type="entry name" value="MG2"/>
</dbReference>
<dbReference type="InterPro" id="IPR011625">
    <property type="entry name" value="A2M_N_BRD"/>
</dbReference>
<dbReference type="STRING" id="1183438.GKIL_3582"/>
<dbReference type="Pfam" id="PF01835">
    <property type="entry name" value="MG2"/>
    <property type="match status" value="1"/>
</dbReference>
<accession>U5QLU2</accession>